<evidence type="ECO:0000256" key="4">
    <source>
        <dbReference type="ARBA" id="ARBA00023125"/>
    </source>
</evidence>
<dbReference type="OrthoDB" id="551431at2759"/>
<dbReference type="GO" id="GO:0046983">
    <property type="term" value="F:protein dimerization activity"/>
    <property type="evidence" value="ECO:0007669"/>
    <property type="project" value="InterPro"/>
</dbReference>
<dbReference type="SMART" id="SM00353">
    <property type="entry name" value="HLH"/>
    <property type="match status" value="1"/>
</dbReference>
<evidence type="ECO:0000256" key="6">
    <source>
        <dbReference type="ARBA" id="ARBA00023242"/>
    </source>
</evidence>
<feature type="region of interest" description="Disordered" evidence="7">
    <location>
        <begin position="370"/>
        <end position="392"/>
    </location>
</feature>
<comment type="caution">
    <text evidence="9">The sequence shown here is derived from an EMBL/GenBank/DDBJ whole genome shotgun (WGS) entry which is preliminary data.</text>
</comment>
<keyword evidence="3" id="KW-0805">Transcription regulation</keyword>
<evidence type="ECO:0000313" key="9">
    <source>
        <dbReference type="EMBL" id="CAA7032608.1"/>
    </source>
</evidence>
<dbReference type="Proteomes" id="UP000467841">
    <property type="component" value="Unassembled WGS sequence"/>
</dbReference>
<dbReference type="CDD" id="cd11443">
    <property type="entry name" value="bHLH_AtAMS_like"/>
    <property type="match status" value="1"/>
</dbReference>
<dbReference type="AlphaFoldDB" id="A0A6D2IZD2"/>
<evidence type="ECO:0000256" key="5">
    <source>
        <dbReference type="ARBA" id="ARBA00023163"/>
    </source>
</evidence>
<keyword evidence="6" id="KW-0539">Nucleus</keyword>
<feature type="compositionally biased region" description="Low complexity" evidence="7">
    <location>
        <begin position="371"/>
        <end position="384"/>
    </location>
</feature>
<feature type="region of interest" description="Disordered" evidence="7">
    <location>
        <begin position="291"/>
        <end position="312"/>
    </location>
</feature>
<dbReference type="InterPro" id="IPR054502">
    <property type="entry name" value="bHLH-TF_ACT-like_plant"/>
</dbReference>
<keyword evidence="2" id="KW-0217">Developmental protein</keyword>
<dbReference type="InterPro" id="IPR036638">
    <property type="entry name" value="HLH_DNA-bd_sf"/>
</dbReference>
<evidence type="ECO:0000256" key="7">
    <source>
        <dbReference type="SAM" id="MobiDB-lite"/>
    </source>
</evidence>
<evidence type="ECO:0000313" key="10">
    <source>
        <dbReference type="Proteomes" id="UP000467841"/>
    </source>
</evidence>
<dbReference type="PANTHER" id="PTHR31945:SF82">
    <property type="entry name" value="TRANSCRIPTION FACTOR ICE1"/>
    <property type="match status" value="1"/>
</dbReference>
<dbReference type="InterPro" id="IPR051358">
    <property type="entry name" value="TF_AMS/ICE1/BHLH6-like"/>
</dbReference>
<gene>
    <name evidence="9" type="ORF">MERR_LOCUS19843</name>
</gene>
<reference evidence="9" key="1">
    <citation type="submission" date="2020-01" db="EMBL/GenBank/DDBJ databases">
        <authorList>
            <person name="Mishra B."/>
        </authorList>
    </citation>
    <scope>NUCLEOTIDE SEQUENCE [LARGE SCALE GENOMIC DNA]</scope>
</reference>
<keyword evidence="10" id="KW-1185">Reference proteome</keyword>
<dbReference type="PROSITE" id="PS50888">
    <property type="entry name" value="BHLH"/>
    <property type="match status" value="1"/>
</dbReference>
<keyword evidence="4" id="KW-0238">DNA-binding</keyword>
<name>A0A6D2IZD2_9BRAS</name>
<evidence type="ECO:0000256" key="2">
    <source>
        <dbReference type="ARBA" id="ARBA00022473"/>
    </source>
</evidence>
<dbReference type="CDD" id="cd04873">
    <property type="entry name" value="ACT_UUR-ACR-like"/>
    <property type="match status" value="1"/>
</dbReference>
<dbReference type="SUPFAM" id="SSF47459">
    <property type="entry name" value="HLH, helix-loop-helix DNA-binding domain"/>
    <property type="match status" value="1"/>
</dbReference>
<dbReference type="GO" id="GO:0005634">
    <property type="term" value="C:nucleus"/>
    <property type="evidence" value="ECO:0007669"/>
    <property type="project" value="UniProtKB-SubCell"/>
</dbReference>
<evidence type="ECO:0000259" key="8">
    <source>
        <dbReference type="PROSITE" id="PS50888"/>
    </source>
</evidence>
<proteinExistence type="predicted"/>
<dbReference type="Pfam" id="PF00010">
    <property type="entry name" value="HLH"/>
    <property type="match status" value="1"/>
</dbReference>
<protein>
    <recommendedName>
        <fullName evidence="8">BHLH domain-containing protein</fullName>
    </recommendedName>
</protein>
<feature type="region of interest" description="Disordered" evidence="7">
    <location>
        <begin position="238"/>
        <end position="270"/>
    </location>
</feature>
<dbReference type="FunFam" id="4.10.280.10:FF:000066">
    <property type="entry name" value="BHLH transcription factor"/>
    <property type="match status" value="1"/>
</dbReference>
<keyword evidence="5" id="KW-0804">Transcription</keyword>
<dbReference type="Gene3D" id="4.10.280.10">
    <property type="entry name" value="Helix-loop-helix DNA-binding domain"/>
    <property type="match status" value="1"/>
</dbReference>
<dbReference type="Pfam" id="PF22754">
    <property type="entry name" value="bHLH-TF_ACT-like_plant"/>
    <property type="match status" value="1"/>
</dbReference>
<evidence type="ECO:0000256" key="3">
    <source>
        <dbReference type="ARBA" id="ARBA00023015"/>
    </source>
</evidence>
<organism evidence="9 10">
    <name type="scientific">Microthlaspi erraticum</name>
    <dbReference type="NCBI Taxonomy" id="1685480"/>
    <lineage>
        <taxon>Eukaryota</taxon>
        <taxon>Viridiplantae</taxon>
        <taxon>Streptophyta</taxon>
        <taxon>Embryophyta</taxon>
        <taxon>Tracheophyta</taxon>
        <taxon>Spermatophyta</taxon>
        <taxon>Magnoliopsida</taxon>
        <taxon>eudicotyledons</taxon>
        <taxon>Gunneridae</taxon>
        <taxon>Pentapetalae</taxon>
        <taxon>rosids</taxon>
        <taxon>malvids</taxon>
        <taxon>Brassicales</taxon>
        <taxon>Brassicaceae</taxon>
        <taxon>Coluteocarpeae</taxon>
        <taxon>Microthlaspi</taxon>
    </lineage>
</organism>
<dbReference type="InterPro" id="IPR011598">
    <property type="entry name" value="bHLH_dom"/>
</dbReference>
<accession>A0A6D2IZD2</accession>
<feature type="compositionally biased region" description="Polar residues" evidence="7">
    <location>
        <begin position="243"/>
        <end position="257"/>
    </location>
</feature>
<dbReference type="GO" id="GO:0003700">
    <property type="term" value="F:DNA-binding transcription factor activity"/>
    <property type="evidence" value="ECO:0007669"/>
    <property type="project" value="TreeGrafter"/>
</dbReference>
<dbReference type="PANTHER" id="PTHR31945">
    <property type="entry name" value="TRANSCRIPTION FACTOR SCREAM2-RELATED"/>
    <property type="match status" value="1"/>
</dbReference>
<dbReference type="GO" id="GO:0043565">
    <property type="term" value="F:sequence-specific DNA binding"/>
    <property type="evidence" value="ECO:0007669"/>
    <property type="project" value="TreeGrafter"/>
</dbReference>
<sequence length="501" mass="53663">MVLDGNGWLGGGGSGGERIIQEEENEEASWGRNQEDGGGSLSHFKPMLEGDWFSNPTHPQDLQMLQSQQDFRFLGGFPFNPNDNLLLHQSIDSSSSCSPSQAFSLDPSQPSSFLTAAANNNKSCLLNVPSSANPFDNAFEFGSDSGFLGQIQAPISMGFGSLTQLGNRDLTSVPDFLSSRSLLPPENNIGGGGGGFTPLELEGFGSPANGGFVGNRAKVLKPLEVLASSGAQPTLFQKRAAMRQSSGGSKIGNSESSGMRRLSDDGEMDETGIEVSGLNYESDELNDKAAAESFQNGGGGGGGGKGKKKGMPAKNLMAERRRRKKLNDRLYMLRSVVPKISKMDRASILGDAIDYLKELLQRINDLHNELESTPPGSLPPTSSSFHPLTPTPQTLSCRVKEELCPSSLPSPKGQQARVEVRLREGRAVNIHMFCGRRPGLLLATMKALDNLGLDVQQAVISCFNGFALDVFRAEQCQEGQEILPDQIKAVLFDTAGYAGMI</sequence>
<comment type="subcellular location">
    <subcellularLocation>
        <location evidence="1">Nucleus</location>
    </subcellularLocation>
</comment>
<dbReference type="EMBL" id="CACVBM020001124">
    <property type="protein sequence ID" value="CAA7032608.1"/>
    <property type="molecule type" value="Genomic_DNA"/>
</dbReference>
<evidence type="ECO:0000256" key="1">
    <source>
        <dbReference type="ARBA" id="ARBA00004123"/>
    </source>
</evidence>
<feature type="domain" description="BHLH" evidence="8">
    <location>
        <begin position="310"/>
        <end position="359"/>
    </location>
</feature>